<feature type="transmembrane region" description="Helical" evidence="9">
    <location>
        <begin position="239"/>
        <end position="256"/>
    </location>
</feature>
<evidence type="ECO:0000256" key="5">
    <source>
        <dbReference type="ARBA" id="ARBA00022692"/>
    </source>
</evidence>
<keyword evidence="2" id="KW-0597">Phosphoprotein</keyword>
<keyword evidence="4" id="KW-0288">FMN</keyword>
<feature type="transmembrane region" description="Helical" evidence="9">
    <location>
        <begin position="180"/>
        <end position="202"/>
    </location>
</feature>
<keyword evidence="11" id="KW-1185">Reference proteome</keyword>
<feature type="transmembrane region" description="Helical" evidence="9">
    <location>
        <begin position="268"/>
        <end position="288"/>
    </location>
</feature>
<keyword evidence="8 9" id="KW-0472">Membrane</keyword>
<dbReference type="STRING" id="246191.SAMN05660337_2291"/>
<gene>
    <name evidence="10" type="ORF">SAMN05660337_2291</name>
</gene>
<name>A0A1G9HSC6_9BACT</name>
<keyword evidence="5 9" id="KW-0812">Transmembrane</keyword>
<dbReference type="PANTHER" id="PTHR30578">
    <property type="entry name" value="ELECTRON TRANSPORT COMPLEX PROTEIN RNFD"/>
    <property type="match status" value="1"/>
</dbReference>
<evidence type="ECO:0000256" key="6">
    <source>
        <dbReference type="ARBA" id="ARBA00022967"/>
    </source>
</evidence>
<evidence type="ECO:0000313" key="10">
    <source>
        <dbReference type="EMBL" id="SDL15829.1"/>
    </source>
</evidence>
<dbReference type="EMBL" id="FNGA01000003">
    <property type="protein sequence ID" value="SDL15829.1"/>
    <property type="molecule type" value="Genomic_DNA"/>
</dbReference>
<evidence type="ECO:0000313" key="11">
    <source>
        <dbReference type="Proteomes" id="UP000199053"/>
    </source>
</evidence>
<keyword evidence="3" id="KW-0285">Flavoprotein</keyword>
<keyword evidence="7 9" id="KW-1133">Transmembrane helix</keyword>
<dbReference type="PANTHER" id="PTHR30578:SF0">
    <property type="entry name" value="ION-TRANSLOCATING OXIDOREDUCTASE COMPLEX SUBUNIT D"/>
    <property type="match status" value="1"/>
</dbReference>
<organism evidence="10 11">
    <name type="scientific">Maridesulfovibrio ferrireducens</name>
    <dbReference type="NCBI Taxonomy" id="246191"/>
    <lineage>
        <taxon>Bacteria</taxon>
        <taxon>Pseudomonadati</taxon>
        <taxon>Thermodesulfobacteriota</taxon>
        <taxon>Desulfovibrionia</taxon>
        <taxon>Desulfovibrionales</taxon>
        <taxon>Desulfovibrionaceae</taxon>
        <taxon>Maridesulfovibrio</taxon>
    </lineage>
</organism>
<dbReference type="RefSeq" id="WP_092161180.1">
    <property type="nucleotide sequence ID" value="NZ_FNGA01000003.1"/>
</dbReference>
<evidence type="ECO:0000256" key="1">
    <source>
        <dbReference type="ARBA" id="ARBA00022448"/>
    </source>
</evidence>
<dbReference type="Proteomes" id="UP000199053">
    <property type="component" value="Unassembled WGS sequence"/>
</dbReference>
<dbReference type="Pfam" id="PF03116">
    <property type="entry name" value="NQR2_RnfD_RnfE"/>
    <property type="match status" value="1"/>
</dbReference>
<dbReference type="InterPro" id="IPR004338">
    <property type="entry name" value="NqrB/RnfD"/>
</dbReference>
<dbReference type="GO" id="GO:0005886">
    <property type="term" value="C:plasma membrane"/>
    <property type="evidence" value="ECO:0007669"/>
    <property type="project" value="TreeGrafter"/>
</dbReference>
<keyword evidence="1" id="KW-0813">Transport</keyword>
<dbReference type="AlphaFoldDB" id="A0A1G9HSC6"/>
<evidence type="ECO:0000256" key="9">
    <source>
        <dbReference type="SAM" id="Phobius"/>
    </source>
</evidence>
<evidence type="ECO:0000256" key="4">
    <source>
        <dbReference type="ARBA" id="ARBA00022643"/>
    </source>
</evidence>
<proteinExistence type="predicted"/>
<evidence type="ECO:0000256" key="2">
    <source>
        <dbReference type="ARBA" id="ARBA00022553"/>
    </source>
</evidence>
<dbReference type="GO" id="GO:0055085">
    <property type="term" value="P:transmembrane transport"/>
    <property type="evidence" value="ECO:0007669"/>
    <property type="project" value="InterPro"/>
</dbReference>
<feature type="transmembrane region" description="Helical" evidence="9">
    <location>
        <begin position="214"/>
        <end position="233"/>
    </location>
</feature>
<feature type="transmembrane region" description="Helical" evidence="9">
    <location>
        <begin position="81"/>
        <end position="103"/>
    </location>
</feature>
<reference evidence="11" key="1">
    <citation type="submission" date="2016-10" db="EMBL/GenBank/DDBJ databases">
        <authorList>
            <person name="Varghese N."/>
            <person name="Submissions S."/>
        </authorList>
    </citation>
    <scope>NUCLEOTIDE SEQUENCE [LARGE SCALE GENOMIC DNA]</scope>
    <source>
        <strain evidence="11">DSM 16995</strain>
    </source>
</reference>
<evidence type="ECO:0000256" key="3">
    <source>
        <dbReference type="ARBA" id="ARBA00022630"/>
    </source>
</evidence>
<accession>A0A1G9HSC6</accession>
<sequence>MKPISGSPVLTVSSAPHIHCGRTIKGTSLEMLLALLPAAAFAIWHSNILAFRVLALSCVVAVITEAICLHLMKREIESDNYTALLCGLMFGFLMSPCSPWWLIAAGSSFSIILGRMVFGGLGGGPLCAPLVGWAICKVSWPELMDFDMTMLGSELTYPLSQLKNFGPETLSQYSLKSLLLGFQLGGSGAAQSGAILLGGLYLLSRKIIRPDIPLAFVAGVTLTAATFYAISPLDYASPIYHLLCGSTLFGAFFLATDSSSSPVGHIPMIAYGFTAGILVIIIRVYGVYPDGVPFAILLANLASPLFEKIRPTPFGGITNIHLQR</sequence>
<protein>
    <submittedName>
        <fullName evidence="10">Electron transport complex protein RnfD</fullName>
    </submittedName>
</protein>
<feature type="transmembrane region" description="Helical" evidence="9">
    <location>
        <begin position="50"/>
        <end position="69"/>
    </location>
</feature>
<evidence type="ECO:0000256" key="7">
    <source>
        <dbReference type="ARBA" id="ARBA00022989"/>
    </source>
</evidence>
<evidence type="ECO:0000256" key="8">
    <source>
        <dbReference type="ARBA" id="ARBA00023136"/>
    </source>
</evidence>
<dbReference type="OrthoDB" id="9776359at2"/>
<keyword evidence="6" id="KW-1278">Translocase</keyword>